<dbReference type="OrthoDB" id="5345392at2759"/>
<dbReference type="GO" id="GO:1990071">
    <property type="term" value="C:TRAPPII protein complex"/>
    <property type="evidence" value="ECO:0007669"/>
    <property type="project" value="InterPro"/>
</dbReference>
<dbReference type="EMBL" id="KV453847">
    <property type="protein sequence ID" value="ODV87849.1"/>
    <property type="molecule type" value="Genomic_DNA"/>
</dbReference>
<dbReference type="PANTHER" id="PTHR28159:SF1">
    <property type="entry name" value="TRAFFICKING PROTEIN PARTICLE COMPLEX II-SPECIFIC SUBUNIT 65"/>
    <property type="match status" value="1"/>
</dbReference>
<dbReference type="Pfam" id="PF12735">
    <property type="entry name" value="IgD3_Trs65"/>
    <property type="match status" value="1"/>
</dbReference>
<gene>
    <name evidence="2" type="ORF">CANARDRAFT_5162</name>
</gene>
<evidence type="ECO:0000259" key="1">
    <source>
        <dbReference type="Pfam" id="PF12735"/>
    </source>
</evidence>
<sequence>MTELQGDEGIQIVIPNEVIKLEDKLQILDQLETCTSKSIAYFDEAVKIYVITHEEGDISDLNLDVIYSTRNKKTYKLTNLIFEDSSISVWEFETMITPDKLSNELIFKVYYNKVLQQDNNHLENLKLVDSLMLAGSKLSKLEKHGQLISHSKSVRISPIFQMKFKTIKTEKILTSLELNLSGVIRDLGYEVVISSISIRVQNCDIAQYSKIDYPLTLPATSTLNLTYKLSNNDSKHIKPIVVTINSTINGDKSVATRWITNIDFQSSPAIQSQSPFVPAPHSATPSPNPNAYLQHKVRSTNSALALSKRASSRMHSTSSVTLNNAPKRNLHISISGQTKVKLGEIFRWKLQLINKSNENMNLILYIQSSITKTYEKSVPPIPMQHSNANSGDPIPLYSIAQLVKSFYNKMNTIGLISLTNNVKINLESGQLFETELELIGIEKGLVNLRDFKVLEINSGEVFECGKLLDVLVV</sequence>
<accession>A0A1E4T7X0</accession>
<dbReference type="InterPro" id="IPR024662">
    <property type="entry name" value="Trs65"/>
</dbReference>
<dbReference type="Proteomes" id="UP000094801">
    <property type="component" value="Unassembled WGS sequence"/>
</dbReference>
<name>A0A1E4T7X0_9ASCO</name>
<evidence type="ECO:0000313" key="2">
    <source>
        <dbReference type="EMBL" id="ODV87849.1"/>
    </source>
</evidence>
<feature type="domain" description="Trafficking protein particle complex II-specific subunit 65 IgD3" evidence="1">
    <location>
        <begin position="316"/>
        <end position="472"/>
    </location>
</feature>
<dbReference type="STRING" id="983967.A0A1E4T7X0"/>
<dbReference type="InterPro" id="IPR055420">
    <property type="entry name" value="IgD3_Trs65"/>
</dbReference>
<keyword evidence="3" id="KW-1185">Reference proteome</keyword>
<dbReference type="GO" id="GO:0006891">
    <property type="term" value="P:intra-Golgi vesicle-mediated transport"/>
    <property type="evidence" value="ECO:0007669"/>
    <property type="project" value="InterPro"/>
</dbReference>
<organism evidence="2 3">
    <name type="scientific">[Candida] arabinofermentans NRRL YB-2248</name>
    <dbReference type="NCBI Taxonomy" id="983967"/>
    <lineage>
        <taxon>Eukaryota</taxon>
        <taxon>Fungi</taxon>
        <taxon>Dikarya</taxon>
        <taxon>Ascomycota</taxon>
        <taxon>Saccharomycotina</taxon>
        <taxon>Pichiomycetes</taxon>
        <taxon>Pichiales</taxon>
        <taxon>Pichiaceae</taxon>
        <taxon>Ogataea</taxon>
        <taxon>Ogataea/Candida clade</taxon>
    </lineage>
</organism>
<evidence type="ECO:0000313" key="3">
    <source>
        <dbReference type="Proteomes" id="UP000094801"/>
    </source>
</evidence>
<dbReference type="PANTHER" id="PTHR28159">
    <property type="entry name" value="TRAFFICKING PROTEIN PARTICLE COMPLEX II-SPECIFIC SUBUNIT 65"/>
    <property type="match status" value="1"/>
</dbReference>
<dbReference type="AlphaFoldDB" id="A0A1E4T7X0"/>
<dbReference type="GO" id="GO:0005802">
    <property type="term" value="C:trans-Golgi network"/>
    <property type="evidence" value="ECO:0007669"/>
    <property type="project" value="TreeGrafter"/>
</dbReference>
<proteinExistence type="predicted"/>
<protein>
    <recommendedName>
        <fullName evidence="1">Trafficking protein particle complex II-specific subunit 65 IgD3 domain-containing protein</fullName>
    </recommendedName>
</protein>
<reference evidence="3" key="1">
    <citation type="submission" date="2016-04" db="EMBL/GenBank/DDBJ databases">
        <title>Comparative genomics of biotechnologically important yeasts.</title>
        <authorList>
            <consortium name="DOE Joint Genome Institute"/>
            <person name="Riley R."/>
            <person name="Haridas S."/>
            <person name="Wolfe K.H."/>
            <person name="Lopes M.R."/>
            <person name="Hittinger C.T."/>
            <person name="Goker M."/>
            <person name="Salamov A."/>
            <person name="Wisecaver J."/>
            <person name="Long T.M."/>
            <person name="Aerts A.L."/>
            <person name="Barry K."/>
            <person name="Choi C."/>
            <person name="Clum A."/>
            <person name="Coughlan A.Y."/>
            <person name="Deshpande S."/>
            <person name="Douglass A.P."/>
            <person name="Hanson S.J."/>
            <person name="Klenk H.-P."/>
            <person name="Labutti K."/>
            <person name="Lapidus A."/>
            <person name="Lindquist E."/>
            <person name="Lipzen A."/>
            <person name="Meier-Kolthoff J.P."/>
            <person name="Ohm R.A."/>
            <person name="Otillar R.P."/>
            <person name="Pangilinan J."/>
            <person name="Peng Y."/>
            <person name="Rokas A."/>
            <person name="Rosa C.A."/>
            <person name="Scheuner C."/>
            <person name="Sibirny A.A."/>
            <person name="Slot J.C."/>
            <person name="Stielow J.B."/>
            <person name="Sun H."/>
            <person name="Kurtzman C.P."/>
            <person name="Blackwell M."/>
            <person name="Grigoriev I.V."/>
            <person name="Jeffries T.W."/>
        </authorList>
    </citation>
    <scope>NUCLEOTIDE SEQUENCE [LARGE SCALE GENOMIC DNA]</scope>
    <source>
        <strain evidence="3">NRRL YB-2248</strain>
    </source>
</reference>